<dbReference type="AlphaFoldDB" id="A0ABC8JYV4"/>
<comment type="caution">
    <text evidence="2">The sequence shown here is derived from an EMBL/GenBank/DDBJ whole genome shotgun (WGS) entry which is preliminary data.</text>
</comment>
<evidence type="ECO:0000256" key="1">
    <source>
        <dbReference type="SAM" id="MobiDB-lite"/>
    </source>
</evidence>
<organism evidence="2 3">
    <name type="scientific">Eruca vesicaria subsp. sativa</name>
    <name type="common">Garden rocket</name>
    <name type="synonym">Eruca sativa</name>
    <dbReference type="NCBI Taxonomy" id="29727"/>
    <lineage>
        <taxon>Eukaryota</taxon>
        <taxon>Viridiplantae</taxon>
        <taxon>Streptophyta</taxon>
        <taxon>Embryophyta</taxon>
        <taxon>Tracheophyta</taxon>
        <taxon>Spermatophyta</taxon>
        <taxon>Magnoliopsida</taxon>
        <taxon>eudicotyledons</taxon>
        <taxon>Gunneridae</taxon>
        <taxon>Pentapetalae</taxon>
        <taxon>rosids</taxon>
        <taxon>malvids</taxon>
        <taxon>Brassicales</taxon>
        <taxon>Brassicaceae</taxon>
        <taxon>Brassiceae</taxon>
        <taxon>Eruca</taxon>
    </lineage>
</organism>
<proteinExistence type="predicted"/>
<protein>
    <submittedName>
        <fullName evidence="2">Uncharacterized protein</fullName>
    </submittedName>
</protein>
<gene>
    <name evidence="2" type="ORF">ERUC_LOCUS17328</name>
</gene>
<keyword evidence="3" id="KW-1185">Reference proteome</keyword>
<reference evidence="2 3" key="1">
    <citation type="submission" date="2022-03" db="EMBL/GenBank/DDBJ databases">
        <authorList>
            <person name="Macdonald S."/>
            <person name="Ahmed S."/>
            <person name="Newling K."/>
        </authorList>
    </citation>
    <scope>NUCLEOTIDE SEQUENCE [LARGE SCALE GENOMIC DNA]</scope>
</reference>
<sequence>MALTSGDNIEDTETVNNEPLDGQSRASAVDKTNLKDDGGNDADAKDNIKS</sequence>
<name>A0ABC8JYV4_ERUVS</name>
<feature type="region of interest" description="Disordered" evidence="1">
    <location>
        <begin position="1"/>
        <end position="50"/>
    </location>
</feature>
<evidence type="ECO:0000313" key="3">
    <source>
        <dbReference type="Proteomes" id="UP001642260"/>
    </source>
</evidence>
<dbReference type="EMBL" id="CAKOAT010159599">
    <property type="protein sequence ID" value="CAH8348268.1"/>
    <property type="molecule type" value="Genomic_DNA"/>
</dbReference>
<accession>A0ABC8JYV4</accession>
<dbReference type="Proteomes" id="UP001642260">
    <property type="component" value="Unassembled WGS sequence"/>
</dbReference>
<feature type="compositionally biased region" description="Basic and acidic residues" evidence="1">
    <location>
        <begin position="32"/>
        <end position="50"/>
    </location>
</feature>
<evidence type="ECO:0000313" key="2">
    <source>
        <dbReference type="EMBL" id="CAH8348268.1"/>
    </source>
</evidence>